<evidence type="ECO:0000313" key="1">
    <source>
        <dbReference type="EMBL" id="BBP43232.1"/>
    </source>
</evidence>
<protein>
    <submittedName>
        <fullName evidence="1">Uncharacterized protein</fullName>
    </submittedName>
</protein>
<keyword evidence="2" id="KW-1185">Reference proteome</keyword>
<dbReference type="EMBL" id="AP021888">
    <property type="protein sequence ID" value="BBP43232.1"/>
    <property type="molecule type" value="Genomic_DNA"/>
</dbReference>
<evidence type="ECO:0000313" key="2">
    <source>
        <dbReference type="Proteomes" id="UP000501466"/>
    </source>
</evidence>
<name>A0A6F8PMA3_9GAMM</name>
<organism evidence="1 2">
    <name type="scientific">Thiosulfativibrio zosterae</name>
    <dbReference type="NCBI Taxonomy" id="2675053"/>
    <lineage>
        <taxon>Bacteria</taxon>
        <taxon>Pseudomonadati</taxon>
        <taxon>Pseudomonadota</taxon>
        <taxon>Gammaproteobacteria</taxon>
        <taxon>Thiotrichales</taxon>
        <taxon>Piscirickettsiaceae</taxon>
        <taxon>Thiosulfativibrio</taxon>
    </lineage>
</organism>
<dbReference type="Proteomes" id="UP000501466">
    <property type="component" value="Chromosome"/>
</dbReference>
<dbReference type="KEGG" id="tzo:THMIRHAT_09780"/>
<proteinExistence type="predicted"/>
<dbReference type="AlphaFoldDB" id="A0A6F8PMA3"/>
<sequence length="73" mass="8599">MPVSEPENRADKIMSRNKIPKRKGKGKVLKSVSLHSQSKNYYNQLSKKHAKTFQVYDLWFYAFINIRINCVPK</sequence>
<reference evidence="2" key="1">
    <citation type="submission" date="2019-11" db="EMBL/GenBank/DDBJ databases">
        <title>Isolation and characterization of two novel species in the genus Thiomicrorhabdus.</title>
        <authorList>
            <person name="Mochizuki J."/>
            <person name="Kojima H."/>
            <person name="Fukui M."/>
        </authorList>
    </citation>
    <scope>NUCLEOTIDE SEQUENCE [LARGE SCALE GENOMIC DNA]</scope>
    <source>
        <strain evidence="2">AkT22</strain>
    </source>
</reference>
<gene>
    <name evidence="1" type="ORF">THMIRHAT_09780</name>
</gene>
<accession>A0A6F8PMA3</accession>